<evidence type="ECO:0000313" key="2">
    <source>
        <dbReference type="Proteomes" id="UP000766486"/>
    </source>
</evidence>
<dbReference type="CDD" id="cd12148">
    <property type="entry name" value="fungal_TF_MHR"/>
    <property type="match status" value="1"/>
</dbReference>
<proteinExistence type="predicted"/>
<sequence>MALRTALAIGISESGRSHTQSEKLFWCCMVDLAQVFGRIVAEFRVPGEKLSFAERYEKSVLLESQLLEWRSTLPTDLDFDLVSLEESELVAKQKVVLKLHIDIVRWYNCTYVLDASMVLLYSIIRNIYPSSGDDLFSDVEKSLEIYNAMKVLAVARRCAEITRDVLDVAKRSYRRRSNPPDLSMQTADISSSVVKETFDLSNQQQSSLLGDLDAVDLDPSRIDLYTSLLDSNLAFKFLNFEDWNAWSAEALQDIT</sequence>
<keyword evidence="2" id="KW-1185">Reference proteome</keyword>
<protein>
    <recommendedName>
        <fullName evidence="3">Transcription factor domain-containing protein</fullName>
    </recommendedName>
</protein>
<accession>A0ABY6UHK4</accession>
<gene>
    <name evidence="1" type="ORF">CLO192961_LOCUS287456</name>
</gene>
<comment type="caution">
    <text evidence="1">The sequence shown here is derived from an EMBL/GenBank/DDBJ whole genome shotgun (WGS) entry which is preliminary data.</text>
</comment>
<dbReference type="Proteomes" id="UP000766486">
    <property type="component" value="Unassembled WGS sequence"/>
</dbReference>
<evidence type="ECO:0000313" key="1">
    <source>
        <dbReference type="EMBL" id="VUC30475.1"/>
    </source>
</evidence>
<organism evidence="1 2">
    <name type="scientific">Bionectria ochroleuca</name>
    <name type="common">Gliocladium roseum</name>
    <dbReference type="NCBI Taxonomy" id="29856"/>
    <lineage>
        <taxon>Eukaryota</taxon>
        <taxon>Fungi</taxon>
        <taxon>Dikarya</taxon>
        <taxon>Ascomycota</taxon>
        <taxon>Pezizomycotina</taxon>
        <taxon>Sordariomycetes</taxon>
        <taxon>Hypocreomycetidae</taxon>
        <taxon>Hypocreales</taxon>
        <taxon>Bionectriaceae</taxon>
        <taxon>Clonostachys</taxon>
    </lineage>
</organism>
<dbReference type="EMBL" id="CABFNS010000820">
    <property type="protein sequence ID" value="VUC30475.1"/>
    <property type="molecule type" value="Genomic_DNA"/>
</dbReference>
<evidence type="ECO:0008006" key="3">
    <source>
        <dbReference type="Google" id="ProtNLM"/>
    </source>
</evidence>
<reference evidence="1 2" key="1">
    <citation type="submission" date="2019-06" db="EMBL/GenBank/DDBJ databases">
        <authorList>
            <person name="Broberg M."/>
        </authorList>
    </citation>
    <scope>NUCLEOTIDE SEQUENCE [LARGE SCALE GENOMIC DNA]</scope>
</reference>
<name>A0ABY6UHK4_BIOOC</name>